<feature type="compositionally biased region" description="Low complexity" evidence="1">
    <location>
        <begin position="145"/>
        <end position="158"/>
    </location>
</feature>
<keyword evidence="4" id="KW-1185">Reference proteome</keyword>
<comment type="caution">
    <text evidence="3">The sequence shown here is derived from an EMBL/GenBank/DDBJ whole genome shotgun (WGS) entry which is preliminary data.</text>
</comment>
<feature type="transmembrane region" description="Helical" evidence="2">
    <location>
        <begin position="6"/>
        <end position="28"/>
    </location>
</feature>
<accession>A0A7Y9WQD4</accession>
<keyword evidence="2" id="KW-0812">Transmembrane</keyword>
<keyword evidence="2" id="KW-1133">Transmembrane helix</keyword>
<evidence type="ECO:0000256" key="2">
    <source>
        <dbReference type="SAM" id="Phobius"/>
    </source>
</evidence>
<keyword evidence="2" id="KW-0472">Membrane</keyword>
<sequence>MDVFAGIVGISSSQAWSLVGALILAALFGGFLLRFWKVALVGVVAVLVIGFLHEHVKTNLPMPQADATAQPQYRDVVPQVIPYSGPPSDAEQDAIDAASAASATVAPEPELPADERAYLDKCAADGENSREECVSLFAEKRYVESEPASDAAASDAPPADQPANMNDSERDAAPASETQ</sequence>
<evidence type="ECO:0000256" key="1">
    <source>
        <dbReference type="SAM" id="MobiDB-lite"/>
    </source>
</evidence>
<dbReference type="Proteomes" id="UP000540929">
    <property type="component" value="Unassembled WGS sequence"/>
</dbReference>
<feature type="transmembrane region" description="Helical" evidence="2">
    <location>
        <begin position="35"/>
        <end position="53"/>
    </location>
</feature>
<gene>
    <name evidence="3" type="ORF">GGD40_004137</name>
</gene>
<evidence type="ECO:0000313" key="3">
    <source>
        <dbReference type="EMBL" id="NYH24658.1"/>
    </source>
</evidence>
<proteinExistence type="predicted"/>
<dbReference type="EMBL" id="JACCAS010000001">
    <property type="protein sequence ID" value="NYH24658.1"/>
    <property type="molecule type" value="Genomic_DNA"/>
</dbReference>
<dbReference type="RefSeq" id="WP_179744728.1">
    <property type="nucleotide sequence ID" value="NZ_JACCAS010000001.1"/>
</dbReference>
<feature type="region of interest" description="Disordered" evidence="1">
    <location>
        <begin position="144"/>
        <end position="179"/>
    </location>
</feature>
<reference evidence="3 4" key="1">
    <citation type="submission" date="2020-07" db="EMBL/GenBank/DDBJ databases">
        <title>Exploring microbial biodiversity for novel pathways involved in the catabolism of aromatic compounds derived from lignin.</title>
        <authorList>
            <person name="Elkins J."/>
        </authorList>
    </citation>
    <scope>NUCLEOTIDE SEQUENCE [LARGE SCALE GENOMIC DNA]</scope>
    <source>
        <strain evidence="3 4">H2C3C</strain>
    </source>
</reference>
<feature type="region of interest" description="Disordered" evidence="1">
    <location>
        <begin position="81"/>
        <end position="110"/>
    </location>
</feature>
<feature type="compositionally biased region" description="Low complexity" evidence="1">
    <location>
        <begin position="95"/>
        <end position="106"/>
    </location>
</feature>
<organism evidence="3 4">
    <name type="scientific">Paraburkholderia bryophila</name>
    <dbReference type="NCBI Taxonomy" id="420952"/>
    <lineage>
        <taxon>Bacteria</taxon>
        <taxon>Pseudomonadati</taxon>
        <taxon>Pseudomonadota</taxon>
        <taxon>Betaproteobacteria</taxon>
        <taxon>Burkholderiales</taxon>
        <taxon>Burkholderiaceae</taxon>
        <taxon>Paraburkholderia</taxon>
    </lineage>
</organism>
<protein>
    <submittedName>
        <fullName evidence="3">Uncharacterized protein</fullName>
    </submittedName>
</protein>
<dbReference type="AlphaFoldDB" id="A0A7Y9WQD4"/>
<evidence type="ECO:0000313" key="4">
    <source>
        <dbReference type="Proteomes" id="UP000540929"/>
    </source>
</evidence>
<name>A0A7Y9WQD4_9BURK</name>